<evidence type="ECO:0000256" key="5">
    <source>
        <dbReference type="SAM" id="Phobius"/>
    </source>
</evidence>
<keyword evidence="8" id="KW-1185">Reference proteome</keyword>
<protein>
    <submittedName>
        <fullName evidence="7">Ribosomal protein</fullName>
    </submittedName>
</protein>
<feature type="transmembrane region" description="Helical" evidence="5">
    <location>
        <begin position="217"/>
        <end position="242"/>
    </location>
</feature>
<comment type="similarity">
    <text evidence="1">Belongs to the universal ribosomal protein uL3 family.</text>
</comment>
<evidence type="ECO:0000256" key="2">
    <source>
        <dbReference type="ARBA" id="ARBA00022980"/>
    </source>
</evidence>
<evidence type="ECO:0000313" key="7">
    <source>
        <dbReference type="EnsemblMetazoa" id="PPA43469.1"/>
    </source>
</evidence>
<evidence type="ECO:0000313" key="8">
    <source>
        <dbReference type="Proteomes" id="UP000005239"/>
    </source>
</evidence>
<organism evidence="7 8">
    <name type="scientific">Pristionchus pacificus</name>
    <name type="common">Parasitic nematode worm</name>
    <dbReference type="NCBI Taxonomy" id="54126"/>
    <lineage>
        <taxon>Eukaryota</taxon>
        <taxon>Metazoa</taxon>
        <taxon>Ecdysozoa</taxon>
        <taxon>Nematoda</taxon>
        <taxon>Chromadorea</taxon>
        <taxon>Rhabditida</taxon>
        <taxon>Rhabditina</taxon>
        <taxon>Diplogasteromorpha</taxon>
        <taxon>Diplogasteroidea</taxon>
        <taxon>Neodiplogasteridae</taxon>
        <taxon>Pristionchus</taxon>
    </lineage>
</organism>
<feature type="chain" id="PRO_5043825805" evidence="6">
    <location>
        <begin position="17"/>
        <end position="1051"/>
    </location>
</feature>
<dbReference type="PANTHER" id="PTHR11363">
    <property type="entry name" value="60S RIBOSOMAL PROTEIN L3-RELATED"/>
    <property type="match status" value="1"/>
</dbReference>
<feature type="region of interest" description="Disordered" evidence="4">
    <location>
        <begin position="643"/>
        <end position="681"/>
    </location>
</feature>
<dbReference type="GO" id="GO:0006412">
    <property type="term" value="P:translation"/>
    <property type="evidence" value="ECO:0000318"/>
    <property type="project" value="GO_Central"/>
</dbReference>
<dbReference type="PANTHER" id="PTHR11363:SF5">
    <property type="entry name" value="LARGE RIBOSOMAL SUBUNIT PROTEIN UL3"/>
    <property type="match status" value="1"/>
</dbReference>
<evidence type="ECO:0000256" key="4">
    <source>
        <dbReference type="SAM" id="MobiDB-lite"/>
    </source>
</evidence>
<keyword evidence="3" id="KW-0687">Ribonucleoprotein</keyword>
<dbReference type="OrthoDB" id="2149267at2759"/>
<dbReference type="GO" id="GO:0003735">
    <property type="term" value="F:structural constituent of ribosome"/>
    <property type="evidence" value="ECO:0000318"/>
    <property type="project" value="GO_Central"/>
</dbReference>
<gene>
    <name evidence="7" type="primary">WBGene00281838</name>
</gene>
<dbReference type="Pfam" id="PF00297">
    <property type="entry name" value="Ribosomal_L3"/>
    <property type="match status" value="1"/>
</dbReference>
<dbReference type="FunFam" id="2.40.30.10:FF:000097">
    <property type="entry name" value="Ribosomal protein"/>
    <property type="match status" value="1"/>
</dbReference>
<reference evidence="7" key="2">
    <citation type="submission" date="2022-06" db="UniProtKB">
        <authorList>
            <consortium name="EnsemblMetazoa"/>
        </authorList>
    </citation>
    <scope>IDENTIFICATION</scope>
    <source>
        <strain evidence="7">PS312</strain>
    </source>
</reference>
<dbReference type="InterPro" id="IPR009000">
    <property type="entry name" value="Transl_B-barrel_sf"/>
</dbReference>
<evidence type="ECO:0000256" key="6">
    <source>
        <dbReference type="SAM" id="SignalP"/>
    </source>
</evidence>
<dbReference type="AlphaFoldDB" id="A0A2A6BH57"/>
<keyword evidence="5" id="KW-0472">Membrane</keyword>
<feature type="compositionally biased region" description="Basic residues" evidence="4">
    <location>
        <begin position="537"/>
        <end position="548"/>
    </location>
</feature>
<accession>A0A8R1V0L4</accession>
<dbReference type="Proteomes" id="UP000005239">
    <property type="component" value="Unassembled WGS sequence"/>
</dbReference>
<evidence type="ECO:0000256" key="1">
    <source>
        <dbReference type="ARBA" id="ARBA00006540"/>
    </source>
</evidence>
<dbReference type="InterPro" id="IPR045077">
    <property type="entry name" value="L3_arc_euk"/>
</dbReference>
<keyword evidence="2" id="KW-0689">Ribosomal protein</keyword>
<proteinExistence type="inferred from homology"/>
<feature type="signal peptide" evidence="6">
    <location>
        <begin position="1"/>
        <end position="16"/>
    </location>
</feature>
<keyword evidence="5" id="KW-0812">Transmembrane</keyword>
<dbReference type="Gene3D" id="2.40.30.10">
    <property type="entry name" value="Translation factors"/>
    <property type="match status" value="1"/>
</dbReference>
<feature type="region of interest" description="Disordered" evidence="4">
    <location>
        <begin position="531"/>
        <end position="552"/>
    </location>
</feature>
<dbReference type="EnsemblMetazoa" id="PPA43469.1">
    <property type="protein sequence ID" value="PPA43469.1"/>
    <property type="gene ID" value="WBGene00281838"/>
</dbReference>
<accession>A0A2A6BH57</accession>
<dbReference type="Gene3D" id="3.30.1430.10">
    <property type="match status" value="1"/>
</dbReference>
<keyword evidence="5" id="KW-1133">Transmembrane helix</keyword>
<sequence>MRVFLPLLPTFAAVAAQLNLTDWKCGNGGEARGLYDDLNKHNLQRLQVPINDCCKKVSDCSSSKDECRGAMQKCLDEFLMDSGRYDLKKTLHDLVKWEKSLAALSLPSSLSAYSTAVHELRLKCRASLDGIGKSLKAFEKCFSLKKDGKEKKCTCESSFYDNVRREISEREQRSSCYRRLGELRAIVEPMPERKKKKTTPAAASFDPFAWKDWKSNWAIILVIYLSVGTFVICCLAGCVAMAKLRVRKGSDPIGTERVCSRRSSRSVQPTKSVSVTKRSLPRLSSVFSSFSSLSLSSLTVTEPSTEMEYAISINFTNALKSAILQSINGRSWSFMKCLRIFLLIFTSGESLSKFLKHYEPLNYQPTDQNRVSRSADEIIRLSFYAYDRDFKLILGILRFLRECNHRICKRNSSNHMGKRYRQRDSRRINRKIGYDNSHVSGSIRNGIFEGSSYPYNSTEPFHSFIYSANEIEMPEPAERTKRYDFPNQNEDHYRNSIHTEPSQMKTARKLRPFEICRKEVMGDKLNHRASRVEKPHAKPLKRTSKRRSLHESVDENGIWGNRICSMKITADKPGSKVNKKEVVEAVTILETPPMVISGIVGYIDTPNGPRPFKTVFAEQLSEDFRRRMIKNCRSFSSTATRRPTLWRSSSTEGPSPTRSSGLRSVWRSRSSSTRSGKNVNEIANPFAKDTTDHNLFLDWHAAGKKHNETCLSYSPYFEGGFIMRAHANDGSKPNHKGFWLSNLKLKTAGKRIASSNRPLQFVGMVRSKKGKNAIVDIIRRNVTKCVINVVGQEINQCSPSQGSCCTEACLFKGSHEYCSPDLDCTSKKYCHAESAKCPPSNPMNDGYPCDDATSVCNSGECKGNICSAEGLEECEPSKDTCVRHCTFKGSCTSTADIEQFSHRNYRLCDDIGICRDMVNGDTLAESKVEHGVTFLVCPKSASYSSFADQNTRRVSTRKLVATDHRRNRRNTHYWILQKLSLRSPRETDTTTHTQVTGKADSKILKQKPSVQSLRVRPVAPDPSKVTGTVAPSTMTGQWIIPESKETTKIEK</sequence>
<dbReference type="SUPFAM" id="SSF50447">
    <property type="entry name" value="Translation proteins"/>
    <property type="match status" value="1"/>
</dbReference>
<feature type="compositionally biased region" description="Polar residues" evidence="4">
    <location>
        <begin position="643"/>
        <end position="657"/>
    </location>
</feature>
<reference evidence="8" key="1">
    <citation type="journal article" date="2008" name="Nat. Genet.">
        <title>The Pristionchus pacificus genome provides a unique perspective on nematode lifestyle and parasitism.</title>
        <authorList>
            <person name="Dieterich C."/>
            <person name="Clifton S.W."/>
            <person name="Schuster L.N."/>
            <person name="Chinwalla A."/>
            <person name="Delehaunty K."/>
            <person name="Dinkelacker I."/>
            <person name="Fulton L."/>
            <person name="Fulton R."/>
            <person name="Godfrey J."/>
            <person name="Minx P."/>
            <person name="Mitreva M."/>
            <person name="Roeseler W."/>
            <person name="Tian H."/>
            <person name="Witte H."/>
            <person name="Yang S.P."/>
            <person name="Wilson R.K."/>
            <person name="Sommer R.J."/>
        </authorList>
    </citation>
    <scope>NUCLEOTIDE SEQUENCE [LARGE SCALE GENOMIC DNA]</scope>
    <source>
        <strain evidence="8">PS312</strain>
    </source>
</reference>
<dbReference type="GO" id="GO:0022625">
    <property type="term" value="C:cytosolic large ribosomal subunit"/>
    <property type="evidence" value="ECO:0000318"/>
    <property type="project" value="GO_Central"/>
</dbReference>
<feature type="compositionally biased region" description="Low complexity" evidence="4">
    <location>
        <begin position="658"/>
        <end position="675"/>
    </location>
</feature>
<dbReference type="SUPFAM" id="SSF57552">
    <property type="entry name" value="Blood coagulation inhibitor (disintegrin)"/>
    <property type="match status" value="1"/>
</dbReference>
<dbReference type="GO" id="GO:0003723">
    <property type="term" value="F:RNA binding"/>
    <property type="evidence" value="ECO:0000318"/>
    <property type="project" value="GO_Central"/>
</dbReference>
<keyword evidence="6" id="KW-0732">Signal</keyword>
<evidence type="ECO:0000256" key="3">
    <source>
        <dbReference type="ARBA" id="ARBA00023274"/>
    </source>
</evidence>
<dbReference type="InterPro" id="IPR000597">
    <property type="entry name" value="Ribosomal_uL3"/>
</dbReference>
<dbReference type="InterPro" id="IPR036436">
    <property type="entry name" value="Disintegrin_dom_sf"/>
</dbReference>
<name>A0A2A6BH57_PRIPA</name>
<dbReference type="FunFam" id="3.30.1430.10:FF:000003">
    <property type="entry name" value="Ribosomal protein"/>
    <property type="match status" value="1"/>
</dbReference>